<gene>
    <name evidence="2" type="ORF">V6N12_056847</name>
</gene>
<reference evidence="2 3" key="1">
    <citation type="journal article" date="2024" name="G3 (Bethesda)">
        <title>Genome assembly of Hibiscus sabdariffa L. provides insights into metabolisms of medicinal natural products.</title>
        <authorList>
            <person name="Kim T."/>
        </authorList>
    </citation>
    <scope>NUCLEOTIDE SEQUENCE [LARGE SCALE GENOMIC DNA]</scope>
    <source>
        <strain evidence="2">TK-2024</strain>
        <tissue evidence="2">Old leaves</tissue>
    </source>
</reference>
<accession>A0ABR2DC89</accession>
<evidence type="ECO:0000313" key="3">
    <source>
        <dbReference type="Proteomes" id="UP001472677"/>
    </source>
</evidence>
<dbReference type="EMBL" id="JBBPBM010000030">
    <property type="protein sequence ID" value="KAK8535325.1"/>
    <property type="molecule type" value="Genomic_DNA"/>
</dbReference>
<comment type="caution">
    <text evidence="2">The sequence shown here is derived from an EMBL/GenBank/DDBJ whole genome shotgun (WGS) entry which is preliminary data.</text>
</comment>
<feature type="compositionally biased region" description="Basic and acidic residues" evidence="1">
    <location>
        <begin position="76"/>
        <end position="87"/>
    </location>
</feature>
<keyword evidence="3" id="KW-1185">Reference proteome</keyword>
<evidence type="ECO:0000313" key="2">
    <source>
        <dbReference type="EMBL" id="KAK8535325.1"/>
    </source>
</evidence>
<proteinExistence type="predicted"/>
<organism evidence="2 3">
    <name type="scientific">Hibiscus sabdariffa</name>
    <name type="common">roselle</name>
    <dbReference type="NCBI Taxonomy" id="183260"/>
    <lineage>
        <taxon>Eukaryota</taxon>
        <taxon>Viridiplantae</taxon>
        <taxon>Streptophyta</taxon>
        <taxon>Embryophyta</taxon>
        <taxon>Tracheophyta</taxon>
        <taxon>Spermatophyta</taxon>
        <taxon>Magnoliopsida</taxon>
        <taxon>eudicotyledons</taxon>
        <taxon>Gunneridae</taxon>
        <taxon>Pentapetalae</taxon>
        <taxon>rosids</taxon>
        <taxon>malvids</taxon>
        <taxon>Malvales</taxon>
        <taxon>Malvaceae</taxon>
        <taxon>Malvoideae</taxon>
        <taxon>Hibiscus</taxon>
    </lineage>
</organism>
<protein>
    <submittedName>
        <fullName evidence="2">Uncharacterized protein</fullName>
    </submittedName>
</protein>
<name>A0ABR2DC89_9ROSI</name>
<evidence type="ECO:0000256" key="1">
    <source>
        <dbReference type="SAM" id="MobiDB-lite"/>
    </source>
</evidence>
<sequence length="87" mass="9761">MCEGGVVNRNGSSWVDIVNPNRFGEEYVNPGFVLDKNRSMGLEPVEDSCSFEGGIGSADERVECPNELEHTEDEDFKQSSLEHLRLR</sequence>
<feature type="region of interest" description="Disordered" evidence="1">
    <location>
        <begin position="68"/>
        <end position="87"/>
    </location>
</feature>
<dbReference type="Proteomes" id="UP001472677">
    <property type="component" value="Unassembled WGS sequence"/>
</dbReference>